<dbReference type="AlphaFoldDB" id="K0SUS6"/>
<dbReference type="EMBL" id="AGNL01016901">
    <property type="protein sequence ID" value="EJK64761.1"/>
    <property type="molecule type" value="Genomic_DNA"/>
</dbReference>
<dbReference type="Proteomes" id="UP000266841">
    <property type="component" value="Unassembled WGS sequence"/>
</dbReference>
<gene>
    <name evidence="1" type="ORF">THAOC_14471</name>
</gene>
<sequence length="89" mass="9427">MRNNLNMTLCVRLVKERDLMTPVSCPRAEGTSYARPTCNLGDPRRDAAAAPGGMLGGGRISYPKDMVCTSSGGMVKTLALSRGQSPLVV</sequence>
<reference evidence="1 2" key="1">
    <citation type="journal article" date="2012" name="Genome Biol.">
        <title>Genome and low-iron response of an oceanic diatom adapted to chronic iron limitation.</title>
        <authorList>
            <person name="Lommer M."/>
            <person name="Specht M."/>
            <person name="Roy A.S."/>
            <person name="Kraemer L."/>
            <person name="Andreson R."/>
            <person name="Gutowska M.A."/>
            <person name="Wolf J."/>
            <person name="Bergner S.V."/>
            <person name="Schilhabel M.B."/>
            <person name="Klostermeier U.C."/>
            <person name="Beiko R.G."/>
            <person name="Rosenstiel P."/>
            <person name="Hippler M."/>
            <person name="Laroche J."/>
        </authorList>
    </citation>
    <scope>NUCLEOTIDE SEQUENCE [LARGE SCALE GENOMIC DNA]</scope>
    <source>
        <strain evidence="1 2">CCMP1005</strain>
    </source>
</reference>
<name>K0SUS6_THAOC</name>
<evidence type="ECO:0000313" key="2">
    <source>
        <dbReference type="Proteomes" id="UP000266841"/>
    </source>
</evidence>
<accession>K0SUS6</accession>
<keyword evidence="2" id="KW-1185">Reference proteome</keyword>
<proteinExistence type="predicted"/>
<comment type="caution">
    <text evidence="1">The sequence shown here is derived from an EMBL/GenBank/DDBJ whole genome shotgun (WGS) entry which is preliminary data.</text>
</comment>
<protein>
    <submittedName>
        <fullName evidence="1">Uncharacterized protein</fullName>
    </submittedName>
</protein>
<organism evidence="1 2">
    <name type="scientific">Thalassiosira oceanica</name>
    <name type="common">Marine diatom</name>
    <dbReference type="NCBI Taxonomy" id="159749"/>
    <lineage>
        <taxon>Eukaryota</taxon>
        <taxon>Sar</taxon>
        <taxon>Stramenopiles</taxon>
        <taxon>Ochrophyta</taxon>
        <taxon>Bacillariophyta</taxon>
        <taxon>Coscinodiscophyceae</taxon>
        <taxon>Thalassiosirophycidae</taxon>
        <taxon>Thalassiosirales</taxon>
        <taxon>Thalassiosiraceae</taxon>
        <taxon>Thalassiosira</taxon>
    </lineage>
</organism>
<evidence type="ECO:0000313" key="1">
    <source>
        <dbReference type="EMBL" id="EJK64761.1"/>
    </source>
</evidence>